<dbReference type="RefSeq" id="WP_189685150.1">
    <property type="nucleotide sequence ID" value="NZ_BMYK01000001.1"/>
</dbReference>
<dbReference type="PANTHER" id="PTHR45947">
    <property type="entry name" value="SULFOQUINOVOSYL TRANSFERASE SQD2"/>
    <property type="match status" value="1"/>
</dbReference>
<accession>A0ABQ3FUE9</accession>
<protein>
    <submittedName>
        <fullName evidence="1">Glycosyl transferase family 1</fullName>
    </submittedName>
</protein>
<sequence>MTRSASRPRILFITPYLPSVSGGGAQLRIRTSLEALAAVGDVHLLLCNAAPDAQALIELETPFRSLICSVTVLGAVMQAKPIVWASQLQPSALRKLLFLAWVTTGRINPATRKQATELVAAIRANARAERFDLVFAMQAHWAALVSPALGQLLLPGGVSMLDWDAAEAPAMRAIAARFQLARQPLQFVSAWVNVLKLRFHEQALFRRWEYALYASPLDVDYFRQRLPSGKLYCLVNTVDMPEPAPLVSRPGNAPQVVFVASMSYWPNNQGILMFLRDIWPAVRTALPRAELKVVGRGPSPELRGFDGCDGVVVVGEVASVEPFYRCADVAIAPMQFSVGSAIKILEALAYGTPLVGFEVSTVRHGLRDGVHAAVAKNKVDFEQKLIELLQDSVGRRRLSQEGRTYVQQRFARDSVVRDFRAYVDGVLNRSEPGAHAASAKGELQ</sequence>
<evidence type="ECO:0000313" key="1">
    <source>
        <dbReference type="EMBL" id="GHC68944.1"/>
    </source>
</evidence>
<gene>
    <name evidence="1" type="ORF">GCM10007320_01800</name>
</gene>
<dbReference type="Gene3D" id="3.40.50.2000">
    <property type="entry name" value="Glycogen Phosphorylase B"/>
    <property type="match status" value="2"/>
</dbReference>
<dbReference type="SUPFAM" id="SSF53756">
    <property type="entry name" value="UDP-Glycosyltransferase/glycogen phosphorylase"/>
    <property type="match status" value="1"/>
</dbReference>
<dbReference type="Proteomes" id="UP000626210">
    <property type="component" value="Unassembled WGS sequence"/>
</dbReference>
<dbReference type="CDD" id="cd03801">
    <property type="entry name" value="GT4_PimA-like"/>
    <property type="match status" value="1"/>
</dbReference>
<comment type="caution">
    <text evidence="1">The sequence shown here is derived from an EMBL/GenBank/DDBJ whole genome shotgun (WGS) entry which is preliminary data.</text>
</comment>
<evidence type="ECO:0000313" key="2">
    <source>
        <dbReference type="Proteomes" id="UP000626210"/>
    </source>
</evidence>
<name>A0ABQ3FUE9_9BURK</name>
<dbReference type="PANTHER" id="PTHR45947:SF3">
    <property type="entry name" value="SULFOQUINOVOSYL TRANSFERASE SQD2"/>
    <property type="match status" value="1"/>
</dbReference>
<proteinExistence type="predicted"/>
<reference evidence="2" key="1">
    <citation type="journal article" date="2019" name="Int. J. Syst. Evol. Microbiol.">
        <title>The Global Catalogue of Microorganisms (GCM) 10K type strain sequencing project: providing services to taxonomists for standard genome sequencing and annotation.</title>
        <authorList>
            <consortium name="The Broad Institute Genomics Platform"/>
            <consortium name="The Broad Institute Genome Sequencing Center for Infectious Disease"/>
            <person name="Wu L."/>
            <person name="Ma J."/>
        </authorList>
    </citation>
    <scope>NUCLEOTIDE SEQUENCE [LARGE SCALE GENOMIC DNA]</scope>
    <source>
        <strain evidence="2">KCTC 23314</strain>
    </source>
</reference>
<keyword evidence="2" id="KW-1185">Reference proteome</keyword>
<dbReference type="GO" id="GO:0016740">
    <property type="term" value="F:transferase activity"/>
    <property type="evidence" value="ECO:0007669"/>
    <property type="project" value="UniProtKB-KW"/>
</dbReference>
<dbReference type="InterPro" id="IPR050194">
    <property type="entry name" value="Glycosyltransferase_grp1"/>
</dbReference>
<keyword evidence="1" id="KW-0808">Transferase</keyword>
<organism evidence="1 2">
    <name type="scientific">Pseudorhodoferax aquiterrae</name>
    <dbReference type="NCBI Taxonomy" id="747304"/>
    <lineage>
        <taxon>Bacteria</taxon>
        <taxon>Pseudomonadati</taxon>
        <taxon>Pseudomonadota</taxon>
        <taxon>Betaproteobacteria</taxon>
        <taxon>Burkholderiales</taxon>
        <taxon>Comamonadaceae</taxon>
    </lineage>
</organism>
<dbReference type="EMBL" id="BMYK01000001">
    <property type="protein sequence ID" value="GHC68944.1"/>
    <property type="molecule type" value="Genomic_DNA"/>
</dbReference>
<dbReference type="Pfam" id="PF13692">
    <property type="entry name" value="Glyco_trans_1_4"/>
    <property type="match status" value="1"/>
</dbReference>